<dbReference type="EMBL" id="CP000475">
    <property type="protein sequence ID" value="ABM10571.1"/>
    <property type="molecule type" value="Genomic_DNA"/>
</dbReference>
<evidence type="ECO:0000313" key="1">
    <source>
        <dbReference type="EMBL" id="ABM10571.1"/>
    </source>
</evidence>
<sequence length="1441" mass="158959">MRSVASSGSYQYLYERLGDKRFQQLCAALVLDRYPNVSVFPVGEKDGGRDMVSGTGENRTILQVKWSGNRAKKSASWLKSAVNGEAANIKRLVAEGCKQYVLMTNVEGSAAPGSGTRDQIEKVLDDLGKQYGIPMSCVWAADLDAWVTNSPWEIRATYLEMLAGSDLLLALLDAKSLEERERRERDILVTFVATHWDRDKRVKFRQVDLASDLLTDLFVDVTAHRARSPRNTTLPSIDIGGLAHHLLDPAAPPLALIEGVPGQGKSTIAQYVCQVHRAGFIGRDQLADRKESLPADEAAELRVAIRIDLADYAEWIGGHDPYASTDSAKKPRQRTKIGLERFLVAHFEHAAPGHELGVDDVRAILDRFPTQVFLDGLDEVASASLRETVVREIDEFTSRWAQARPGNMRIVVTTRPNASGLAEPAPDIFERLVLQPLSEATKKRYLRRWAAAQHIDGSDRRTLERVFGERTAAPHVAQLAANPMQLTILLHLIRTKGESLPTARTSLYRSYMDLFLERESTKSKTVLDNRPDLEEATSFIGWLMQALTEVDASSTRLPAQRIVREIRMYLAGVEKTNSPVQDLFDAMRDRVWVLTSKQSGTYEFDVQSIREFFAARFLYEFAEGDEQGYEPEAALVELLPRAYWANTARFLGGHFQRREVPSLAEAIEERFKDLTGARQLRTTVWSLLCDGIFTERTASQRRVAELFADDLSVRFLAPEVSEGGSLPELPADFGGRDLAGRLREAITRDVGYMDLFLERESTKSKTVLDNRPDLEEATSFIGWLMQALTEVDASSTRLPAQRIVREIRMYLAGVEKTNSPVQDLFDAMRDRVWVLTSKQSGTYEFDVQSIREFFAARFLYEFAEGDEQGYEPEAALVELLPRAYWANTARFLGGHFQRREVPSLAEAIEERFKDLTGARQLRTTVWSLLCDGIFTERTASQRRVAELFADDLSVRFLAPEVSEGGSLPELPADFGGRDLAGRLREAITRDVGSPLTRARATVAAAVGDPGDFNIWWSSEVGKSVGTDREAQWLAVGRPLASGQGLPRTTVEALRLDSAAAARGALESGVSPADGTHQAQRLLAWTLDGHCSDVAPKGTSEAADLLRVVAPHVLLAMASDQSAAGPLNLGGHHVPGVSQSHRTAALKRLAERHGSDLVQSSLRIKKGESGTTSRWVNTARALTDVYGRPTWLATEIAAVAAALPEAKVRTGGNRTKDAPCFGSDMDYGQWLPAIRVNRGRRGWWTEQLTCCTEPHAKATWVIGLLVAGDEAVISALLDTIAHSARDLPAEYLEALVASSSRIAASGIARAVTLTNIPDETDPVVRLLLAHYAKDPAPVLGEDPEVIRRIARFPVGGWPAARLAADLTASAPTAESLALVEEFGVGPTEPLAIHFDLPRDSAEHVLANPARYTTPWLAAADRSLYNGVYDRPLKTHADTNWGI</sequence>
<evidence type="ECO:0000313" key="2">
    <source>
        <dbReference type="Proteomes" id="UP000000637"/>
    </source>
</evidence>
<gene>
    <name evidence="1" type="ordered locus">AAur_pTC10081</name>
</gene>
<dbReference type="HOGENOM" id="CLU_269466_0_0_11"/>
<keyword evidence="1" id="KW-0067">ATP-binding</keyword>
<proteinExistence type="predicted"/>
<dbReference type="Proteomes" id="UP000000637">
    <property type="component" value="Plasmid pTC1"/>
</dbReference>
<dbReference type="SUPFAM" id="SSF52540">
    <property type="entry name" value="P-loop containing nucleoside triphosphate hydrolases"/>
    <property type="match status" value="1"/>
</dbReference>
<dbReference type="RefSeq" id="WP_011776878.1">
    <property type="nucleotide sequence ID" value="NC_008712.1"/>
</dbReference>
<keyword evidence="2" id="KW-1185">Reference proteome</keyword>
<dbReference type="GO" id="GO:0005524">
    <property type="term" value="F:ATP binding"/>
    <property type="evidence" value="ECO:0007669"/>
    <property type="project" value="UniProtKB-KW"/>
</dbReference>
<accession>A1RCJ3</accession>
<reference evidence="1 2" key="1">
    <citation type="journal article" date="2006" name="PLoS Genet.">
        <title>Secrets of soil survival revealed by the genome sequence of Arthrobacter aurescens TC1.</title>
        <authorList>
            <person name="Mongodin E.F."/>
            <person name="Shapir N."/>
            <person name="Daugherty S.C."/>
            <person name="DeBoy R.T."/>
            <person name="Emerson J.B."/>
            <person name="Shvartzbeyn A."/>
            <person name="Radune D."/>
            <person name="Vamathevan J."/>
            <person name="Riggs F."/>
            <person name="Grinberg V."/>
            <person name="Khouri H."/>
            <person name="Wackett L.P."/>
            <person name="Nelson K.E."/>
            <person name="Sadowsky M.J."/>
        </authorList>
    </citation>
    <scope>NUCLEOTIDE SEQUENCE [LARGE SCALE GENOMIC DNA]</scope>
    <source>
        <strain evidence="1 2">TC1</strain>
    </source>
</reference>
<dbReference type="KEGG" id="aau:AAur_pTC10081"/>
<keyword evidence="1" id="KW-0614">Plasmid</keyword>
<organism evidence="1 2">
    <name type="scientific">Paenarthrobacter aurescens (strain TC1)</name>
    <dbReference type="NCBI Taxonomy" id="290340"/>
    <lineage>
        <taxon>Bacteria</taxon>
        <taxon>Bacillati</taxon>
        <taxon>Actinomycetota</taxon>
        <taxon>Actinomycetes</taxon>
        <taxon>Micrococcales</taxon>
        <taxon>Micrococcaceae</taxon>
        <taxon>Paenarthrobacter</taxon>
    </lineage>
</organism>
<keyword evidence="1" id="KW-0547">Nucleotide-binding</keyword>
<geneLocation type="plasmid" evidence="1 2">
    <name>pTC1</name>
</geneLocation>
<dbReference type="Gene3D" id="3.40.50.300">
    <property type="entry name" value="P-loop containing nucleotide triphosphate hydrolases"/>
    <property type="match status" value="1"/>
</dbReference>
<protein>
    <submittedName>
        <fullName evidence="1">Large ATP-binding protein</fullName>
    </submittedName>
</protein>
<name>A1RCJ3_PAEAT</name>
<dbReference type="InterPro" id="IPR027417">
    <property type="entry name" value="P-loop_NTPase"/>
</dbReference>